<accession>A0AAE1KAI0</accession>
<organism evidence="1 2">
    <name type="scientific">Petrolisthes cinctipes</name>
    <name type="common">Flat porcelain crab</name>
    <dbReference type="NCBI Taxonomy" id="88211"/>
    <lineage>
        <taxon>Eukaryota</taxon>
        <taxon>Metazoa</taxon>
        <taxon>Ecdysozoa</taxon>
        <taxon>Arthropoda</taxon>
        <taxon>Crustacea</taxon>
        <taxon>Multicrustacea</taxon>
        <taxon>Malacostraca</taxon>
        <taxon>Eumalacostraca</taxon>
        <taxon>Eucarida</taxon>
        <taxon>Decapoda</taxon>
        <taxon>Pleocyemata</taxon>
        <taxon>Anomura</taxon>
        <taxon>Galatheoidea</taxon>
        <taxon>Porcellanidae</taxon>
        <taxon>Petrolisthes</taxon>
    </lineage>
</organism>
<dbReference type="EMBL" id="JAWQEG010002720">
    <property type="protein sequence ID" value="KAK3870081.1"/>
    <property type="molecule type" value="Genomic_DNA"/>
</dbReference>
<proteinExistence type="predicted"/>
<dbReference type="Proteomes" id="UP001286313">
    <property type="component" value="Unassembled WGS sequence"/>
</dbReference>
<dbReference type="AlphaFoldDB" id="A0AAE1KAI0"/>
<reference evidence="1" key="1">
    <citation type="submission" date="2023-10" db="EMBL/GenBank/DDBJ databases">
        <title>Genome assemblies of two species of porcelain crab, Petrolisthes cinctipes and Petrolisthes manimaculis (Anomura: Porcellanidae).</title>
        <authorList>
            <person name="Angst P."/>
        </authorList>
    </citation>
    <scope>NUCLEOTIDE SEQUENCE</scope>
    <source>
        <strain evidence="1">PB745_01</strain>
        <tissue evidence="1">Gill</tissue>
    </source>
</reference>
<sequence length="49" mass="5345">MEVEQCVEGLTTVMSDVVMKVELEKNNSFPVLLVEVEQCGEGGGKVEKC</sequence>
<name>A0AAE1KAI0_PETCI</name>
<evidence type="ECO:0000313" key="2">
    <source>
        <dbReference type="Proteomes" id="UP001286313"/>
    </source>
</evidence>
<gene>
    <name evidence="1" type="ORF">Pcinc_024653</name>
</gene>
<evidence type="ECO:0000313" key="1">
    <source>
        <dbReference type="EMBL" id="KAK3870081.1"/>
    </source>
</evidence>
<comment type="caution">
    <text evidence="1">The sequence shown here is derived from an EMBL/GenBank/DDBJ whole genome shotgun (WGS) entry which is preliminary data.</text>
</comment>
<keyword evidence="2" id="KW-1185">Reference proteome</keyword>
<feature type="non-terminal residue" evidence="1">
    <location>
        <position position="1"/>
    </location>
</feature>
<protein>
    <submittedName>
        <fullName evidence="1">Uncharacterized protein</fullName>
    </submittedName>
</protein>